<sequence>MAARNKKKKKPAANPARGFATTSTQSKSKVDTPKESVDPSGDVTPDVAKLLTESRPGENAKSTNTDKRELHELSPEELERQLEKTELQQFVEKHAAKVRKDASRQASRMQTEKRLLRGQADFLSAKQWLPDELMQLIYDYTSADLTGDIPGKDQQLARGDDLVAKVWSLRLVLADIDISAERANEVIGHLLHHPPENVTSTIWGLSEALDWLALQCEPDEMLEYDIQRHRTALDHEDDDEPVEDGQETPEKRDSPLSNTERSTGVDPLDDDVDVSDIESDPEPEELISHYLRAKARLYEIDPSAEETKSRKKGKLGAAKGQSNSAATQGGRKLQRKLDIIERDVLFDQREAEAQWANKKLELVRATSERRKLELLEHPDSKTLSTPTKPSISRGQSSRNGIDNAGIDFHDGSSDSHEEDLLSGMFDALPGVKSQPADGGATENGTNEVTTRDFGRVSGIAPRRVLEETCRARDSRCKVTYKQVSPTTYACRHSVSVEWAKEQAMPECSYFPSVTVKKKRRLLTVTMMHEATPEVSQSEAYVATAALFAIFSDSPKEEKAHMRLPPAFRNLWDEFAQLKSEHADAADRTAVKELRNFIENHAAGENGDDDVDEEVVFNASSRRLNGAASGTLTPASRPQTPNLAGLDNVQLLQDTWARKVAAPSYQRMLLARMNLPMFHSKAVALDTIARNQVTIVVGDTGSGKSTQVPQFILENELSQGRQCKIYCTEPRRISAISLAQRVSEELGERKGDLGTARSLVGFAIRLESKTVSQTKLVYATVGIVLRMLENADGLGEITHLVLDEVHERSIDTDFLLIVLLSLMAKRPDLKVVLMSATVDAQKFSNYLNNAPIVTVPGRTFPVQAKFLEDAIELTGHTVDDNGGQNEAQEEDLADIDRDDKPSAPQQLQGYSKQTQRTLAKYDEYKIDHTLIVKLLEKVAFLPAYQAFSRAILIFLPGIAEIRQLNDILLGHPSFLQGWRIHALHSTFSSEDQQAAFEIPPEGIRKIVIATNIAETGITIPDVTCVIDTGKHREMRFDERRQMSRLIQSFIARANAKQRRGRAGRVREGICFHLFTKYRFEELMIDQQTPEMLRLSLQDLVMRVKICKLGNIEEALGQALDPPQSKTVRRAIDALIEVGALSENEQLTPLGSQLAKLPLDAQLGKLILFGATFGCLDFALTVAATLTSKSPFLSPLHAKKQADTVRLGFKRGDSDLLTLYNAYSAWRKICSTPGLSEFHFCNKNFLSPQNLASIEDLKAQLLTALGDAGFVNLGPDDRSALMRVKPGSRQRNFITLPEKYCKADADDTVASSVVAWSFYPKIVKQEGKGWRNVANNQSLALHPTSVNKHSMSPDISYLSFYSIMQSSSKYTNAQETTPVSDFALVLLAGEATFHMYAGVIVIDGNRLKFKVRDWKTMFALKMLRLKLREALARVFKYPGRELGDRYRRWMELLERIFEQRQQK</sequence>
<gene>
    <name evidence="1" type="ORF">LTR37_017311</name>
</gene>
<keyword evidence="2" id="KW-1185">Reference proteome</keyword>
<accession>A0ACC3MKF1</accession>
<evidence type="ECO:0000313" key="2">
    <source>
        <dbReference type="Proteomes" id="UP001281147"/>
    </source>
</evidence>
<comment type="caution">
    <text evidence="1">The sequence shown here is derived from an EMBL/GenBank/DDBJ whole genome shotgun (WGS) entry which is preliminary data.</text>
</comment>
<protein>
    <submittedName>
        <fullName evidence="1">Uncharacterized protein</fullName>
    </submittedName>
</protein>
<reference evidence="1" key="1">
    <citation type="submission" date="2023-07" db="EMBL/GenBank/DDBJ databases">
        <title>Black Yeasts Isolated from many extreme environments.</title>
        <authorList>
            <person name="Coleine C."/>
            <person name="Stajich J.E."/>
            <person name="Selbmann L."/>
        </authorList>
    </citation>
    <scope>NUCLEOTIDE SEQUENCE</scope>
    <source>
        <strain evidence="1">CCFEE 5714</strain>
    </source>
</reference>
<evidence type="ECO:0000313" key="1">
    <source>
        <dbReference type="EMBL" id="KAK3697729.1"/>
    </source>
</evidence>
<name>A0ACC3MKF1_9PEZI</name>
<dbReference type="EMBL" id="JAUTXU010000221">
    <property type="protein sequence ID" value="KAK3697729.1"/>
    <property type="molecule type" value="Genomic_DNA"/>
</dbReference>
<dbReference type="Proteomes" id="UP001281147">
    <property type="component" value="Unassembled WGS sequence"/>
</dbReference>
<organism evidence="1 2">
    <name type="scientific">Vermiconidia calcicola</name>
    <dbReference type="NCBI Taxonomy" id="1690605"/>
    <lineage>
        <taxon>Eukaryota</taxon>
        <taxon>Fungi</taxon>
        <taxon>Dikarya</taxon>
        <taxon>Ascomycota</taxon>
        <taxon>Pezizomycotina</taxon>
        <taxon>Dothideomycetes</taxon>
        <taxon>Dothideomycetidae</taxon>
        <taxon>Mycosphaerellales</taxon>
        <taxon>Extremaceae</taxon>
        <taxon>Vermiconidia</taxon>
    </lineage>
</organism>
<proteinExistence type="predicted"/>